<proteinExistence type="predicted"/>
<dbReference type="Proteomes" id="UP000218282">
    <property type="component" value="Unassembled WGS sequence"/>
</dbReference>
<accession>A0A2A5S4Z9</accession>
<name>A0A2A5S4Z9_9LACT</name>
<protein>
    <submittedName>
        <fullName evidence="1">Uncharacterized protein</fullName>
    </submittedName>
</protein>
<reference evidence="1 2" key="1">
    <citation type="submission" date="2014-12" db="EMBL/GenBank/DDBJ databases">
        <title>Draft genome sequences of 10 type strains of Lactococcus.</title>
        <authorList>
            <person name="Sun Z."/>
            <person name="Zhong Z."/>
            <person name="Liu W."/>
            <person name="Zhang W."/>
            <person name="Zhang H."/>
        </authorList>
    </citation>
    <scope>NUCLEOTIDE SEQUENCE [LARGE SCALE GENOMIC DNA]</scope>
    <source>
        <strain evidence="1 2">DSM 6634</strain>
    </source>
</reference>
<organism evidence="1 2">
    <name type="scientific">Pseudolactococcus piscium</name>
    <dbReference type="NCBI Taxonomy" id="1364"/>
    <lineage>
        <taxon>Bacteria</taxon>
        <taxon>Bacillati</taxon>
        <taxon>Bacillota</taxon>
        <taxon>Bacilli</taxon>
        <taxon>Lactobacillales</taxon>
        <taxon>Streptococcaceae</taxon>
        <taxon>Pseudolactococcus</taxon>
    </lineage>
</organism>
<evidence type="ECO:0000313" key="1">
    <source>
        <dbReference type="EMBL" id="PCS08545.1"/>
    </source>
</evidence>
<gene>
    <name evidence="1" type="ORF">RU86_GL001570</name>
</gene>
<evidence type="ECO:0000313" key="2">
    <source>
        <dbReference type="Proteomes" id="UP000218282"/>
    </source>
</evidence>
<keyword evidence="2" id="KW-1185">Reference proteome</keyword>
<dbReference type="AlphaFoldDB" id="A0A2A5S4Z9"/>
<sequence>MTLQEKIPEIENAGKQLAMIDQDFDGVQKTMTDGIQEVKQGLTIINQVQTQLPAIKQLGKKLVRLLISV</sequence>
<comment type="caution">
    <text evidence="1">The sequence shown here is derived from an EMBL/GenBank/DDBJ whole genome shotgun (WGS) entry which is preliminary data.</text>
</comment>
<dbReference type="EMBL" id="JXJW01000003">
    <property type="protein sequence ID" value="PCS08545.1"/>
    <property type="molecule type" value="Genomic_DNA"/>
</dbReference>